<comment type="similarity">
    <text evidence="2">Belongs to the binding-protein-dependent transport system permease family. FecCD subfamily.</text>
</comment>
<keyword evidence="6 8" id="KW-1133">Transmembrane helix</keyword>
<sequence>MVAVRLSVAPAAPRRLVPLALLLAVALLSANMWPGHLADPNLAHAVLLELKLPRLTATLIAGAALGLAGALLQLSTRNPLAAPNVLGVTSGAQIGLMVSLLLPASLKFVGVPAVFAGGLVAALLTFAVAGGWRATPLRLILAGTATSLLLAALASLLLILNEQHIAGLALWSAGSLFQNGWGGVAQTLPWFVLATAGALWLRQPLAVLGLGDEAAATLGLRVAALRRRVLLIATLLAAVAVSLAGPIAFVGLIAPNLARLAGHWHPRRLVPASALAGALLLALADAAVQRIGGSGGLPLGVATALVGTPLLIWLIQRLSRLVPPSADTLGTAVPSRRWPVLPLATLIPVLLVAGLFYGSLPLPDYALSDWLAQIPSSGALLVELHLPRLVLALTAGALLALSGGLLQQVVRNPLAGPELMGVSQGAGLAMLALVLAWPPAPLPAQWLAALVGAALVLAVALAVNRRHDYEPVRLALTGIALSALLGALAALLIVSAKVQAAQAVVWLAGSSYGRGLDSALALLPWLLLALPGLWLARALGFLAFGDEQANALGVPVARLRLFALSLAALAAALAVAAVGPVGFVGLAAPHLAGLLVGQNPRWRLGCAMLVGAVLTGVADLLGRSLLAPLDIPLGLMTAVLGAPYLLILLARQRRQRP</sequence>
<evidence type="ECO:0000256" key="1">
    <source>
        <dbReference type="ARBA" id="ARBA00004651"/>
    </source>
</evidence>
<feature type="transmembrane region" description="Helical" evidence="8">
    <location>
        <begin position="564"/>
        <end position="592"/>
    </location>
</feature>
<comment type="subcellular location">
    <subcellularLocation>
        <location evidence="1">Cell membrane</location>
        <topology evidence="1">Multi-pass membrane protein</topology>
    </subcellularLocation>
</comment>
<keyword evidence="5 8" id="KW-0812">Transmembrane</keyword>
<keyword evidence="7 8" id="KW-0472">Membrane</keyword>
<feature type="transmembrane region" description="Helical" evidence="8">
    <location>
        <begin position="444"/>
        <end position="463"/>
    </location>
</feature>
<dbReference type="Gene3D" id="1.10.3470.10">
    <property type="entry name" value="ABC transporter involved in vitamin B12 uptake, BtuC"/>
    <property type="match status" value="2"/>
</dbReference>
<evidence type="ECO:0000256" key="8">
    <source>
        <dbReference type="SAM" id="Phobius"/>
    </source>
</evidence>
<evidence type="ECO:0000256" key="3">
    <source>
        <dbReference type="ARBA" id="ARBA00022448"/>
    </source>
</evidence>
<feature type="transmembrane region" description="Helical" evidence="8">
    <location>
        <begin position="108"/>
        <end position="132"/>
    </location>
</feature>
<feature type="transmembrane region" description="Helical" evidence="8">
    <location>
        <begin position="295"/>
        <end position="315"/>
    </location>
</feature>
<evidence type="ECO:0000256" key="7">
    <source>
        <dbReference type="ARBA" id="ARBA00023136"/>
    </source>
</evidence>
<feature type="transmembrane region" description="Helical" evidence="8">
    <location>
        <begin position="519"/>
        <end position="544"/>
    </location>
</feature>
<evidence type="ECO:0000256" key="2">
    <source>
        <dbReference type="ARBA" id="ARBA00007935"/>
    </source>
</evidence>
<keyword evidence="10" id="KW-1185">Reference proteome</keyword>
<dbReference type="Pfam" id="PF01032">
    <property type="entry name" value="FecCD"/>
    <property type="match status" value="2"/>
</dbReference>
<feature type="transmembrane region" description="Helical" evidence="8">
    <location>
        <begin position="389"/>
        <end position="407"/>
    </location>
</feature>
<gene>
    <name evidence="9" type="ORF">QU481_14525</name>
</gene>
<name>A0ABT7XQM7_9NEIS</name>
<organism evidence="9 10">
    <name type="scientific">Crenobacter oryzisoli</name>
    <dbReference type="NCBI Taxonomy" id="3056844"/>
    <lineage>
        <taxon>Bacteria</taxon>
        <taxon>Pseudomonadati</taxon>
        <taxon>Pseudomonadota</taxon>
        <taxon>Betaproteobacteria</taxon>
        <taxon>Neisseriales</taxon>
        <taxon>Neisseriaceae</taxon>
        <taxon>Crenobacter</taxon>
    </lineage>
</organism>
<keyword evidence="4" id="KW-1003">Cell membrane</keyword>
<feature type="transmembrane region" description="Helical" evidence="8">
    <location>
        <begin position="229"/>
        <end position="254"/>
    </location>
</feature>
<feature type="transmembrane region" description="Helical" evidence="8">
    <location>
        <begin position="180"/>
        <end position="201"/>
    </location>
</feature>
<dbReference type="EMBL" id="JAUEDK010000026">
    <property type="protein sequence ID" value="MDN0076102.1"/>
    <property type="molecule type" value="Genomic_DNA"/>
</dbReference>
<dbReference type="RefSeq" id="WP_289830754.1">
    <property type="nucleotide sequence ID" value="NZ_JAUEDK010000026.1"/>
</dbReference>
<feature type="transmembrane region" description="Helical" evidence="8">
    <location>
        <begin position="55"/>
        <end position="74"/>
    </location>
</feature>
<proteinExistence type="inferred from homology"/>
<feature type="transmembrane region" description="Helical" evidence="8">
    <location>
        <begin position="475"/>
        <end position="498"/>
    </location>
</feature>
<feature type="transmembrane region" description="Helical" evidence="8">
    <location>
        <begin position="419"/>
        <end position="437"/>
    </location>
</feature>
<dbReference type="PANTHER" id="PTHR30472:SF37">
    <property type="entry name" value="FE(3+) DICITRATE TRANSPORT SYSTEM PERMEASE PROTEIN FECD-RELATED"/>
    <property type="match status" value="1"/>
</dbReference>
<accession>A0ABT7XQM7</accession>
<dbReference type="SUPFAM" id="SSF81345">
    <property type="entry name" value="ABC transporter involved in vitamin B12 uptake, BtuC"/>
    <property type="match status" value="2"/>
</dbReference>
<evidence type="ECO:0000313" key="10">
    <source>
        <dbReference type="Proteomes" id="UP001168540"/>
    </source>
</evidence>
<reference evidence="9" key="1">
    <citation type="submission" date="2023-06" db="EMBL/GenBank/DDBJ databases">
        <authorList>
            <person name="Zhang S."/>
        </authorList>
    </citation>
    <scope>NUCLEOTIDE SEQUENCE</scope>
    <source>
        <strain evidence="9">SG2303</strain>
    </source>
</reference>
<feature type="transmembrane region" description="Helical" evidence="8">
    <location>
        <begin position="340"/>
        <end position="360"/>
    </location>
</feature>
<dbReference type="InterPro" id="IPR037294">
    <property type="entry name" value="ABC_BtuC-like"/>
</dbReference>
<dbReference type="PANTHER" id="PTHR30472">
    <property type="entry name" value="FERRIC ENTEROBACTIN TRANSPORT SYSTEM PERMEASE PROTEIN"/>
    <property type="match status" value="1"/>
</dbReference>
<feature type="transmembrane region" description="Helical" evidence="8">
    <location>
        <begin position="631"/>
        <end position="650"/>
    </location>
</feature>
<keyword evidence="3" id="KW-0813">Transport</keyword>
<evidence type="ECO:0000313" key="9">
    <source>
        <dbReference type="EMBL" id="MDN0076102.1"/>
    </source>
</evidence>
<dbReference type="Proteomes" id="UP001168540">
    <property type="component" value="Unassembled WGS sequence"/>
</dbReference>
<dbReference type="CDD" id="cd06550">
    <property type="entry name" value="TM_ABC_iron-siderophores_like"/>
    <property type="match status" value="1"/>
</dbReference>
<evidence type="ECO:0000256" key="5">
    <source>
        <dbReference type="ARBA" id="ARBA00022692"/>
    </source>
</evidence>
<protein>
    <submittedName>
        <fullName evidence="9">Iron ABC transporter permease</fullName>
    </submittedName>
</protein>
<dbReference type="InterPro" id="IPR000522">
    <property type="entry name" value="ABC_transptr_permease_BtuC"/>
</dbReference>
<comment type="caution">
    <text evidence="9">The sequence shown here is derived from an EMBL/GenBank/DDBJ whole genome shotgun (WGS) entry which is preliminary data.</text>
</comment>
<evidence type="ECO:0000256" key="6">
    <source>
        <dbReference type="ARBA" id="ARBA00022989"/>
    </source>
</evidence>
<feature type="transmembrane region" description="Helical" evidence="8">
    <location>
        <begin position="139"/>
        <end position="160"/>
    </location>
</feature>
<feature type="transmembrane region" description="Helical" evidence="8">
    <location>
        <begin position="81"/>
        <end position="102"/>
    </location>
</feature>
<evidence type="ECO:0000256" key="4">
    <source>
        <dbReference type="ARBA" id="ARBA00022475"/>
    </source>
</evidence>